<comment type="caution">
    <text evidence="1">The sequence shown here is derived from an EMBL/GenBank/DDBJ whole genome shotgun (WGS) entry which is preliminary data.</text>
</comment>
<reference evidence="1 2" key="1">
    <citation type="submission" date="2020-05" db="EMBL/GenBank/DDBJ databases">
        <title>MicrobeNet Type strains.</title>
        <authorList>
            <person name="Nicholson A.C."/>
        </authorList>
    </citation>
    <scope>NUCLEOTIDE SEQUENCE [LARGE SCALE GENOMIC DNA]</scope>
    <source>
        <strain evidence="1 2">JCM 14282</strain>
    </source>
</reference>
<gene>
    <name evidence="1" type="ORF">HLA99_15010</name>
</gene>
<evidence type="ECO:0000313" key="1">
    <source>
        <dbReference type="EMBL" id="NNH05155.1"/>
    </source>
</evidence>
<proteinExistence type="predicted"/>
<organism evidence="1 2">
    <name type="scientific">Microbacterium ulmi</name>
    <dbReference type="NCBI Taxonomy" id="179095"/>
    <lineage>
        <taxon>Bacteria</taxon>
        <taxon>Bacillati</taxon>
        <taxon>Actinomycetota</taxon>
        <taxon>Actinomycetes</taxon>
        <taxon>Micrococcales</taxon>
        <taxon>Microbacteriaceae</taxon>
        <taxon>Microbacterium</taxon>
    </lineage>
</organism>
<dbReference type="AlphaFoldDB" id="A0A7Y2Q2K8"/>
<sequence length="70" mass="7605">MDPSGTGTGWHLWFCAVASHTGRDAAAIAWDDYFPALQARVRRARALTPRLRHPSAALGLGRRGFTTARG</sequence>
<dbReference type="Proteomes" id="UP000543598">
    <property type="component" value="Unassembled WGS sequence"/>
</dbReference>
<name>A0A7Y2Q2K8_9MICO</name>
<dbReference type="RefSeq" id="WP_167036063.1">
    <property type="nucleotide sequence ID" value="NZ_BAAANA010000001.1"/>
</dbReference>
<evidence type="ECO:0000313" key="2">
    <source>
        <dbReference type="Proteomes" id="UP000543598"/>
    </source>
</evidence>
<keyword evidence="2" id="KW-1185">Reference proteome</keyword>
<dbReference type="EMBL" id="JABEMB010000034">
    <property type="protein sequence ID" value="NNH05155.1"/>
    <property type="molecule type" value="Genomic_DNA"/>
</dbReference>
<accession>A0A7Y2Q2K8</accession>
<protein>
    <submittedName>
        <fullName evidence="1">Uncharacterized protein</fullName>
    </submittedName>
</protein>